<gene>
    <name evidence="1" type="ORF">S06H3_18312</name>
</gene>
<evidence type="ECO:0000313" key="1">
    <source>
        <dbReference type="EMBL" id="GAI14104.1"/>
    </source>
</evidence>
<comment type="caution">
    <text evidence="1">The sequence shown here is derived from an EMBL/GenBank/DDBJ whole genome shotgun (WGS) entry which is preliminary data.</text>
</comment>
<name>X1N645_9ZZZZ</name>
<sequence length="58" mass="6974">KLVKEIELDILRIGYKRIIILSNVWIKKTNVQKLEFFINSSFSELEKNNNRIILEIKK</sequence>
<organism evidence="1">
    <name type="scientific">marine sediment metagenome</name>
    <dbReference type="NCBI Taxonomy" id="412755"/>
    <lineage>
        <taxon>unclassified sequences</taxon>
        <taxon>metagenomes</taxon>
        <taxon>ecological metagenomes</taxon>
    </lineage>
</organism>
<accession>X1N645</accession>
<reference evidence="1" key="1">
    <citation type="journal article" date="2014" name="Front. Microbiol.">
        <title>High frequency of phylogenetically diverse reductive dehalogenase-homologous genes in deep subseafloor sedimentary metagenomes.</title>
        <authorList>
            <person name="Kawai M."/>
            <person name="Futagami T."/>
            <person name="Toyoda A."/>
            <person name="Takaki Y."/>
            <person name="Nishi S."/>
            <person name="Hori S."/>
            <person name="Arai W."/>
            <person name="Tsubouchi T."/>
            <person name="Morono Y."/>
            <person name="Uchiyama I."/>
            <person name="Ito T."/>
            <person name="Fujiyama A."/>
            <person name="Inagaki F."/>
            <person name="Takami H."/>
        </authorList>
    </citation>
    <scope>NUCLEOTIDE SEQUENCE</scope>
    <source>
        <strain evidence="1">Expedition CK06-06</strain>
    </source>
</reference>
<dbReference type="EMBL" id="BARV01009244">
    <property type="protein sequence ID" value="GAI14104.1"/>
    <property type="molecule type" value="Genomic_DNA"/>
</dbReference>
<proteinExistence type="predicted"/>
<dbReference type="AlphaFoldDB" id="X1N645"/>
<feature type="non-terminal residue" evidence="1">
    <location>
        <position position="1"/>
    </location>
</feature>
<protein>
    <submittedName>
        <fullName evidence="1">Uncharacterized protein</fullName>
    </submittedName>
</protein>